<feature type="non-terminal residue" evidence="2">
    <location>
        <position position="1"/>
    </location>
</feature>
<organism evidence="2 3">
    <name type="scientific">Cylindrobasidium torrendii FP15055 ss-10</name>
    <dbReference type="NCBI Taxonomy" id="1314674"/>
    <lineage>
        <taxon>Eukaryota</taxon>
        <taxon>Fungi</taxon>
        <taxon>Dikarya</taxon>
        <taxon>Basidiomycota</taxon>
        <taxon>Agaricomycotina</taxon>
        <taxon>Agaricomycetes</taxon>
        <taxon>Agaricomycetidae</taxon>
        <taxon>Agaricales</taxon>
        <taxon>Marasmiineae</taxon>
        <taxon>Physalacriaceae</taxon>
        <taxon>Cylindrobasidium</taxon>
    </lineage>
</organism>
<evidence type="ECO:0000313" key="2">
    <source>
        <dbReference type="EMBL" id="KIY69649.1"/>
    </source>
</evidence>
<evidence type="ECO:0000256" key="1">
    <source>
        <dbReference type="SAM" id="Phobius"/>
    </source>
</evidence>
<proteinExistence type="predicted"/>
<accession>A0A0D7BHR0</accession>
<keyword evidence="1" id="KW-0472">Membrane</keyword>
<dbReference type="AlphaFoldDB" id="A0A0D7BHR0"/>
<keyword evidence="1" id="KW-0812">Transmembrane</keyword>
<keyword evidence="1" id="KW-1133">Transmembrane helix</keyword>
<feature type="non-terminal residue" evidence="2">
    <location>
        <position position="87"/>
    </location>
</feature>
<feature type="transmembrane region" description="Helical" evidence="1">
    <location>
        <begin position="60"/>
        <end position="81"/>
    </location>
</feature>
<name>A0A0D7BHR0_9AGAR</name>
<sequence>SIANAFNEFTNAIISIFLGLFNSVLAVFQAIFALGKDIVGSLVHLVTSVVKLGVDVCQGATGFVFANFFTLAIIGGGYYLYTQNQQG</sequence>
<keyword evidence="3" id="KW-1185">Reference proteome</keyword>
<feature type="transmembrane region" description="Helical" evidence="1">
    <location>
        <begin position="12"/>
        <end position="35"/>
    </location>
</feature>
<reference evidence="2 3" key="1">
    <citation type="journal article" date="2015" name="Fungal Genet. Biol.">
        <title>Evolution of novel wood decay mechanisms in Agaricales revealed by the genome sequences of Fistulina hepatica and Cylindrobasidium torrendii.</title>
        <authorList>
            <person name="Floudas D."/>
            <person name="Held B.W."/>
            <person name="Riley R."/>
            <person name="Nagy L.G."/>
            <person name="Koehler G."/>
            <person name="Ransdell A.S."/>
            <person name="Younus H."/>
            <person name="Chow J."/>
            <person name="Chiniquy J."/>
            <person name="Lipzen A."/>
            <person name="Tritt A."/>
            <person name="Sun H."/>
            <person name="Haridas S."/>
            <person name="LaButti K."/>
            <person name="Ohm R.A."/>
            <person name="Kues U."/>
            <person name="Blanchette R.A."/>
            <person name="Grigoriev I.V."/>
            <person name="Minto R.E."/>
            <person name="Hibbett D.S."/>
        </authorList>
    </citation>
    <scope>NUCLEOTIDE SEQUENCE [LARGE SCALE GENOMIC DNA]</scope>
    <source>
        <strain evidence="2 3">FP15055 ss-10</strain>
    </source>
</reference>
<dbReference type="EMBL" id="KN880480">
    <property type="protein sequence ID" value="KIY69649.1"/>
    <property type="molecule type" value="Genomic_DNA"/>
</dbReference>
<evidence type="ECO:0000313" key="3">
    <source>
        <dbReference type="Proteomes" id="UP000054007"/>
    </source>
</evidence>
<protein>
    <submittedName>
        <fullName evidence="2">Uncharacterized protein</fullName>
    </submittedName>
</protein>
<dbReference type="OrthoDB" id="2561686at2759"/>
<dbReference type="Proteomes" id="UP000054007">
    <property type="component" value="Unassembled WGS sequence"/>
</dbReference>
<gene>
    <name evidence="2" type="ORF">CYLTODRAFT_314349</name>
</gene>